<accession>A0A2P5FC15</accession>
<sequence>MAEAEGDDHVINIDALTSDIKRTVTDDSLVMSPQFSIFRVPTIFLSHKENVYPPKAFSIGPIHHDKQYLKPTEIIKQKYLLGFISRPPDPNPDSTLRILTEAICKIQKEVRGSLCRSSQSA</sequence>
<dbReference type="PROSITE" id="PS50096">
    <property type="entry name" value="IQ"/>
    <property type="match status" value="1"/>
</dbReference>
<dbReference type="EMBL" id="JXTC01000045">
    <property type="protein sequence ID" value="PON95324.1"/>
    <property type="molecule type" value="Genomic_DNA"/>
</dbReference>
<proteinExistence type="predicted"/>
<dbReference type="Proteomes" id="UP000237000">
    <property type="component" value="Unassembled WGS sequence"/>
</dbReference>
<reference evidence="2" key="1">
    <citation type="submission" date="2016-06" db="EMBL/GenBank/DDBJ databases">
        <title>Parallel loss of symbiosis genes in relatives of nitrogen-fixing non-legume Parasponia.</title>
        <authorList>
            <person name="Van Velzen R."/>
            <person name="Holmer R."/>
            <person name="Bu F."/>
            <person name="Rutten L."/>
            <person name="Van Zeijl A."/>
            <person name="Liu W."/>
            <person name="Santuari L."/>
            <person name="Cao Q."/>
            <person name="Sharma T."/>
            <person name="Shen D."/>
            <person name="Roswanjaya Y."/>
            <person name="Wardhani T."/>
            <person name="Kalhor M.S."/>
            <person name="Jansen J."/>
            <person name="Van den Hoogen J."/>
            <person name="Gungor B."/>
            <person name="Hartog M."/>
            <person name="Hontelez J."/>
            <person name="Verver J."/>
            <person name="Yang W.-C."/>
            <person name="Schijlen E."/>
            <person name="Repin R."/>
            <person name="Schilthuizen M."/>
            <person name="Schranz E."/>
            <person name="Heidstra R."/>
            <person name="Miyata K."/>
            <person name="Fedorova E."/>
            <person name="Kohlen W."/>
            <person name="Bisseling T."/>
            <person name="Smit S."/>
            <person name="Geurts R."/>
        </authorList>
    </citation>
    <scope>NUCLEOTIDE SEQUENCE [LARGE SCALE GENOMIC DNA]</scope>
    <source>
        <strain evidence="2">cv. RG33-2</strain>
    </source>
</reference>
<gene>
    <name evidence="1" type="ORF">TorRG33x02_088460</name>
</gene>
<comment type="caution">
    <text evidence="1">The sequence shown here is derived from an EMBL/GenBank/DDBJ whole genome shotgun (WGS) entry which is preliminary data.</text>
</comment>
<keyword evidence="2" id="KW-1185">Reference proteome</keyword>
<evidence type="ECO:0000313" key="1">
    <source>
        <dbReference type="EMBL" id="PON95324.1"/>
    </source>
</evidence>
<dbReference type="PANTHER" id="PTHR31170">
    <property type="entry name" value="BNAC04G53230D PROTEIN"/>
    <property type="match status" value="1"/>
</dbReference>
<dbReference type="AlphaFoldDB" id="A0A2P5FC15"/>
<dbReference type="PANTHER" id="PTHR31170:SF17">
    <property type="match status" value="1"/>
</dbReference>
<dbReference type="InParanoid" id="A0A2P5FC15"/>
<dbReference type="Pfam" id="PF03140">
    <property type="entry name" value="DUF247"/>
    <property type="match status" value="1"/>
</dbReference>
<organism evidence="1 2">
    <name type="scientific">Trema orientale</name>
    <name type="common">Charcoal tree</name>
    <name type="synonym">Celtis orientalis</name>
    <dbReference type="NCBI Taxonomy" id="63057"/>
    <lineage>
        <taxon>Eukaryota</taxon>
        <taxon>Viridiplantae</taxon>
        <taxon>Streptophyta</taxon>
        <taxon>Embryophyta</taxon>
        <taxon>Tracheophyta</taxon>
        <taxon>Spermatophyta</taxon>
        <taxon>Magnoliopsida</taxon>
        <taxon>eudicotyledons</taxon>
        <taxon>Gunneridae</taxon>
        <taxon>Pentapetalae</taxon>
        <taxon>rosids</taxon>
        <taxon>fabids</taxon>
        <taxon>Rosales</taxon>
        <taxon>Cannabaceae</taxon>
        <taxon>Trema</taxon>
    </lineage>
</organism>
<protein>
    <submittedName>
        <fullName evidence="1">IQ motif, EF-hand binding site</fullName>
    </submittedName>
</protein>
<name>A0A2P5FC15_TREOI</name>
<evidence type="ECO:0000313" key="2">
    <source>
        <dbReference type="Proteomes" id="UP000237000"/>
    </source>
</evidence>
<dbReference type="InterPro" id="IPR004158">
    <property type="entry name" value="DUF247_pln"/>
</dbReference>